<evidence type="ECO:0000256" key="1">
    <source>
        <dbReference type="SAM" id="Phobius"/>
    </source>
</evidence>
<reference evidence="3" key="1">
    <citation type="journal article" date="2019" name="Int. J. Syst. Evol. Microbiol.">
        <title>The Global Catalogue of Microorganisms (GCM) 10K type strain sequencing project: providing services to taxonomists for standard genome sequencing and annotation.</title>
        <authorList>
            <consortium name="The Broad Institute Genomics Platform"/>
            <consortium name="The Broad Institute Genome Sequencing Center for Infectious Disease"/>
            <person name="Wu L."/>
            <person name="Ma J."/>
        </authorList>
    </citation>
    <scope>NUCLEOTIDE SEQUENCE [LARGE SCALE GENOMIC DNA]</scope>
    <source>
        <strain evidence="3">JCM 17214</strain>
    </source>
</reference>
<proteinExistence type="predicted"/>
<feature type="transmembrane region" description="Helical" evidence="1">
    <location>
        <begin position="288"/>
        <end position="307"/>
    </location>
</feature>
<keyword evidence="1" id="KW-1133">Transmembrane helix</keyword>
<evidence type="ECO:0000313" key="2">
    <source>
        <dbReference type="EMBL" id="GAA3931658.1"/>
    </source>
</evidence>
<organism evidence="2 3">
    <name type="scientific">Hymenobacter algoricola</name>
    <dbReference type="NCBI Taxonomy" id="486267"/>
    <lineage>
        <taxon>Bacteria</taxon>
        <taxon>Pseudomonadati</taxon>
        <taxon>Bacteroidota</taxon>
        <taxon>Cytophagia</taxon>
        <taxon>Cytophagales</taxon>
        <taxon>Hymenobacteraceae</taxon>
        <taxon>Hymenobacter</taxon>
    </lineage>
</organism>
<keyword evidence="1" id="KW-0472">Membrane</keyword>
<dbReference type="Proteomes" id="UP001499909">
    <property type="component" value="Unassembled WGS sequence"/>
</dbReference>
<feature type="transmembrane region" description="Helical" evidence="1">
    <location>
        <begin position="97"/>
        <end position="114"/>
    </location>
</feature>
<feature type="transmembrane region" description="Helical" evidence="1">
    <location>
        <begin position="203"/>
        <end position="224"/>
    </location>
</feature>
<dbReference type="EMBL" id="BAABDH010000024">
    <property type="protein sequence ID" value="GAA3931658.1"/>
    <property type="molecule type" value="Genomic_DNA"/>
</dbReference>
<feature type="transmembrane region" description="Helical" evidence="1">
    <location>
        <begin position="64"/>
        <end position="85"/>
    </location>
</feature>
<feature type="transmembrane region" description="Helical" evidence="1">
    <location>
        <begin position="245"/>
        <end position="268"/>
    </location>
</feature>
<sequence>MLLLPYLALCYYNQPYWDDYGNAVLARNLGWPAAVAHLYTNWTGRYTAALWLTGLNPLSYGWEAGVGLFAFGLFVVTGGVQALALRTLTRGHLSWRASWAWSGAWLLGQLYTMPSVNSGFYWFASTVTYQIAAVLLVLVPVAGLRAGQARAAGVRGGWYALAVVAALGVAGSNELALVLLLWLLLVLTAATWRRAASGGRYRWLSLLLISGAAGAVALLAPGNFARMAFAGKAESAGIGHVVGRAVAYMGMFVTTPINLTTLALAPVLVSGLGYRMRRWRPAGLHCPLPLGLGVVALGLFACFLLLSRTWPGYPAVRSLNFLWFWLLTGWLLALWAALPTTPGAPGRRWLASLRVPALAYALLLAAGGNQRAAWREWLETAPAFKQQNEARSRAIQAAQAQGQRTVEVTGLQNLTPHYLLVLGDPLSEDASSELNRAVAGWFQVDSLRVQQRHIEGVEVNFH</sequence>
<name>A0ABP7MWM2_9BACT</name>
<gene>
    <name evidence="2" type="ORF">GCM10022406_15980</name>
</gene>
<feature type="transmembrane region" description="Helical" evidence="1">
    <location>
        <begin position="319"/>
        <end position="337"/>
    </location>
</feature>
<keyword evidence="3" id="KW-1185">Reference proteome</keyword>
<comment type="caution">
    <text evidence="2">The sequence shown here is derived from an EMBL/GenBank/DDBJ whole genome shotgun (WGS) entry which is preliminary data.</text>
</comment>
<protein>
    <submittedName>
        <fullName evidence="2">Uncharacterized protein</fullName>
    </submittedName>
</protein>
<feature type="transmembrane region" description="Helical" evidence="1">
    <location>
        <begin position="120"/>
        <end position="144"/>
    </location>
</feature>
<evidence type="ECO:0000313" key="3">
    <source>
        <dbReference type="Proteomes" id="UP001499909"/>
    </source>
</evidence>
<feature type="transmembrane region" description="Helical" evidence="1">
    <location>
        <begin position="156"/>
        <end position="183"/>
    </location>
</feature>
<accession>A0ABP7MWM2</accession>
<keyword evidence="1" id="KW-0812">Transmembrane</keyword>